<comment type="caution">
    <text evidence="1">The sequence shown here is derived from an EMBL/GenBank/DDBJ whole genome shotgun (WGS) entry which is preliminary data.</text>
</comment>
<organism evidence="1 2">
    <name type="scientific">Neonectria ditissima</name>
    <dbReference type="NCBI Taxonomy" id="78410"/>
    <lineage>
        <taxon>Eukaryota</taxon>
        <taxon>Fungi</taxon>
        <taxon>Dikarya</taxon>
        <taxon>Ascomycota</taxon>
        <taxon>Pezizomycotina</taxon>
        <taxon>Sordariomycetes</taxon>
        <taxon>Hypocreomycetidae</taxon>
        <taxon>Hypocreales</taxon>
        <taxon>Nectriaceae</taxon>
        <taxon>Neonectria</taxon>
    </lineage>
</organism>
<sequence>MASTTSTPLSTPHHKLFSIDRRPLQPSDYFDIKDQATGGSYYMELNDDNKAIRPDLVLHTGSSVHGPVVGICNLAIGGHMKIGLGDLEGRRPMKWEYMTRRNLRTSIFSWETDFAWPTTDEHAEKRVLWWKRTRSVNVEGGASTFLRRNWKLVDEASDEILAVCASSREIGHFAMLEIRVQLGDVFEQMAILTCLSLYEEADRD</sequence>
<dbReference type="Proteomes" id="UP000050424">
    <property type="component" value="Unassembled WGS sequence"/>
</dbReference>
<dbReference type="EMBL" id="LKCW01000013">
    <property type="protein sequence ID" value="KPM44957.1"/>
    <property type="molecule type" value="Genomic_DNA"/>
</dbReference>
<dbReference type="STRING" id="78410.A0A0P7BYR1"/>
<evidence type="ECO:0000313" key="2">
    <source>
        <dbReference type="Proteomes" id="UP000050424"/>
    </source>
</evidence>
<proteinExistence type="predicted"/>
<keyword evidence="2" id="KW-1185">Reference proteome</keyword>
<dbReference type="AlphaFoldDB" id="A0A0P7BYR1"/>
<dbReference type="OrthoDB" id="3431997at2759"/>
<name>A0A0P7BYR1_9HYPO</name>
<gene>
    <name evidence="1" type="ORF">AK830_g1620</name>
</gene>
<reference evidence="1 2" key="1">
    <citation type="submission" date="2015-09" db="EMBL/GenBank/DDBJ databases">
        <title>Draft genome of a European isolate of the apple canker pathogen Neonectria ditissima.</title>
        <authorList>
            <person name="Gomez-Cortecero A."/>
            <person name="Harrison R.J."/>
            <person name="Armitage A.D."/>
        </authorList>
    </citation>
    <scope>NUCLEOTIDE SEQUENCE [LARGE SCALE GENOMIC DNA]</scope>
    <source>
        <strain evidence="1 2">R09/05</strain>
    </source>
</reference>
<protein>
    <submittedName>
        <fullName evidence="1">Uncharacterized protein</fullName>
    </submittedName>
</protein>
<evidence type="ECO:0000313" key="1">
    <source>
        <dbReference type="EMBL" id="KPM44957.1"/>
    </source>
</evidence>
<accession>A0A0P7BYR1</accession>